<protein>
    <submittedName>
        <fullName evidence="1">Uncharacterized protein</fullName>
    </submittedName>
</protein>
<dbReference type="EMBL" id="AJYQ02000002">
    <property type="protein sequence ID" value="OEE38309.1"/>
    <property type="molecule type" value="Genomic_DNA"/>
</dbReference>
<proteinExistence type="predicted"/>
<gene>
    <name evidence="1" type="ORF">A1QO_02710</name>
</gene>
<dbReference type="RefSeq" id="WP_017041306.1">
    <property type="nucleotide sequence ID" value="NZ_AJYQ02000002.1"/>
</dbReference>
<accession>A0A1E5BKB3</accession>
<dbReference type="OrthoDB" id="7068538at2"/>
<reference evidence="1 2" key="1">
    <citation type="journal article" date="2012" name="Science">
        <title>Ecological populations of bacteria act as socially cohesive units of antibiotic production and resistance.</title>
        <authorList>
            <person name="Cordero O.X."/>
            <person name="Wildschutte H."/>
            <person name="Kirkup B."/>
            <person name="Proehl S."/>
            <person name="Ngo L."/>
            <person name="Hussain F."/>
            <person name="Le Roux F."/>
            <person name="Mincer T."/>
            <person name="Polz M.F."/>
        </authorList>
    </citation>
    <scope>NUCLEOTIDE SEQUENCE [LARGE SCALE GENOMIC DNA]</scope>
    <source>
        <strain evidence="1 2">ZF-129</strain>
    </source>
</reference>
<organism evidence="1 2">
    <name type="scientific">Vibrio genomosp. F10 str. ZF-129</name>
    <dbReference type="NCBI Taxonomy" id="1187848"/>
    <lineage>
        <taxon>Bacteria</taxon>
        <taxon>Pseudomonadati</taxon>
        <taxon>Pseudomonadota</taxon>
        <taxon>Gammaproteobacteria</taxon>
        <taxon>Vibrionales</taxon>
        <taxon>Vibrionaceae</taxon>
        <taxon>Vibrio</taxon>
    </lineage>
</organism>
<dbReference type="Proteomes" id="UP000094741">
    <property type="component" value="Unassembled WGS sequence"/>
</dbReference>
<comment type="caution">
    <text evidence="1">The sequence shown here is derived from an EMBL/GenBank/DDBJ whole genome shotgun (WGS) entry which is preliminary data.</text>
</comment>
<evidence type="ECO:0000313" key="2">
    <source>
        <dbReference type="Proteomes" id="UP000094741"/>
    </source>
</evidence>
<sequence>MKTLLKAANLKKVVKLIGTNQYFTVSIDTKGKITFCPVGGGFVQSLKSNDDSMFEIVDEMPTEYKKAVLTLDDVPSSIFEGYCIPTQRWNGWAIPVFEVSVAKEIMAMVNGTMPEFYSVTRNDEKGFFEIEEHDHDETSQLEDFIINVDGKDIVVVSFMGANWTWCDYYGDKATEMLAKFVRFDDNE</sequence>
<name>A0A1E5BKB3_9VIBR</name>
<dbReference type="AlphaFoldDB" id="A0A1E5BKB3"/>
<evidence type="ECO:0000313" key="1">
    <source>
        <dbReference type="EMBL" id="OEE38309.1"/>
    </source>
</evidence>